<dbReference type="InterPro" id="IPR047538">
    <property type="entry name" value="KH-I_ASCC1"/>
</dbReference>
<dbReference type="Gene3D" id="3.30.1370.10">
    <property type="entry name" value="K Homology domain, type 1"/>
    <property type="match status" value="1"/>
</dbReference>
<dbReference type="STRING" id="307972.A0A2G8KU03"/>
<name>A0A2G8KU03_STIJA</name>
<dbReference type="EMBL" id="MRZV01000370">
    <property type="protein sequence ID" value="PIK51488.1"/>
    <property type="molecule type" value="Genomic_DNA"/>
</dbReference>
<evidence type="ECO:0000313" key="4">
    <source>
        <dbReference type="Proteomes" id="UP000230750"/>
    </source>
</evidence>
<dbReference type="SUPFAM" id="SSF54791">
    <property type="entry name" value="Eukaryotic type KH-domain (KH-domain type I)"/>
    <property type="match status" value="1"/>
</dbReference>
<proteinExistence type="predicted"/>
<keyword evidence="1" id="KW-0694">RNA-binding</keyword>
<dbReference type="InterPro" id="IPR019510">
    <property type="entry name" value="AKAP7-like_phosphoesterase"/>
</dbReference>
<organism evidence="3 4">
    <name type="scientific">Stichopus japonicus</name>
    <name type="common">Sea cucumber</name>
    <dbReference type="NCBI Taxonomy" id="307972"/>
    <lineage>
        <taxon>Eukaryota</taxon>
        <taxon>Metazoa</taxon>
        <taxon>Echinodermata</taxon>
        <taxon>Eleutherozoa</taxon>
        <taxon>Echinozoa</taxon>
        <taxon>Holothuroidea</taxon>
        <taxon>Aspidochirotacea</taxon>
        <taxon>Aspidochirotida</taxon>
        <taxon>Stichopodidae</taxon>
        <taxon>Apostichopus</taxon>
    </lineage>
</organism>
<dbReference type="InterPro" id="IPR004088">
    <property type="entry name" value="KH_dom_type_1"/>
</dbReference>
<dbReference type="InterPro" id="IPR004087">
    <property type="entry name" value="KH_dom"/>
</dbReference>
<evidence type="ECO:0000259" key="2">
    <source>
        <dbReference type="SMART" id="SM00322"/>
    </source>
</evidence>
<gene>
    <name evidence="3" type="ORF">BSL78_11627</name>
</gene>
<reference evidence="3 4" key="1">
    <citation type="journal article" date="2017" name="PLoS Biol.">
        <title>The sea cucumber genome provides insights into morphological evolution and visceral regeneration.</title>
        <authorList>
            <person name="Zhang X."/>
            <person name="Sun L."/>
            <person name="Yuan J."/>
            <person name="Sun Y."/>
            <person name="Gao Y."/>
            <person name="Zhang L."/>
            <person name="Li S."/>
            <person name="Dai H."/>
            <person name="Hamel J.F."/>
            <person name="Liu C."/>
            <person name="Yu Y."/>
            <person name="Liu S."/>
            <person name="Lin W."/>
            <person name="Guo K."/>
            <person name="Jin S."/>
            <person name="Xu P."/>
            <person name="Storey K.B."/>
            <person name="Huan P."/>
            <person name="Zhang T."/>
            <person name="Zhou Y."/>
            <person name="Zhang J."/>
            <person name="Lin C."/>
            <person name="Li X."/>
            <person name="Xing L."/>
            <person name="Huo D."/>
            <person name="Sun M."/>
            <person name="Wang L."/>
            <person name="Mercier A."/>
            <person name="Li F."/>
            <person name="Yang H."/>
            <person name="Xiang J."/>
        </authorList>
    </citation>
    <scope>NUCLEOTIDE SEQUENCE [LARGE SCALE GENOMIC DNA]</scope>
    <source>
        <strain evidence="3">Shaxun</strain>
        <tissue evidence="3">Muscle</tissue>
    </source>
</reference>
<dbReference type="PANTHER" id="PTHR13360">
    <property type="entry name" value="ACTIVATING SIGNAL COINTEGRATOR 1 COMPLEX SUBUNIT 1"/>
    <property type="match status" value="1"/>
</dbReference>
<dbReference type="OrthoDB" id="277832at2759"/>
<keyword evidence="4" id="KW-1185">Reference proteome</keyword>
<dbReference type="Gene3D" id="3.90.1140.10">
    <property type="entry name" value="Cyclic phosphodiesterase"/>
    <property type="match status" value="1"/>
</dbReference>
<feature type="domain" description="K Homology" evidence="2">
    <location>
        <begin position="63"/>
        <end position="132"/>
    </location>
</feature>
<evidence type="ECO:0000313" key="3">
    <source>
        <dbReference type="EMBL" id="PIK51488.1"/>
    </source>
</evidence>
<dbReference type="GO" id="GO:0006307">
    <property type="term" value="P:DNA alkylation repair"/>
    <property type="evidence" value="ECO:0007669"/>
    <property type="project" value="InterPro"/>
</dbReference>
<protein>
    <submittedName>
        <fullName evidence="3">Putative activating signal cointegrator 1 complex subunit 1-like</fullName>
    </submittedName>
</protein>
<dbReference type="Pfam" id="PF10469">
    <property type="entry name" value="AKAP7_NLS"/>
    <property type="match status" value="1"/>
</dbReference>
<dbReference type="PROSITE" id="PS50084">
    <property type="entry name" value="KH_TYPE_1"/>
    <property type="match status" value="1"/>
</dbReference>
<dbReference type="InterPro" id="IPR009210">
    <property type="entry name" value="ASCC1"/>
</dbReference>
<dbReference type="Pfam" id="PF00013">
    <property type="entry name" value="KH_1"/>
    <property type="match status" value="1"/>
</dbReference>
<dbReference type="GO" id="GO:0006355">
    <property type="term" value="P:regulation of DNA-templated transcription"/>
    <property type="evidence" value="ECO:0007669"/>
    <property type="project" value="TreeGrafter"/>
</dbReference>
<dbReference type="Proteomes" id="UP000230750">
    <property type="component" value="Unassembled WGS sequence"/>
</dbReference>
<dbReference type="PIRSF" id="PIRSF027019">
    <property type="entry name" value="Euk_LigT"/>
    <property type="match status" value="1"/>
</dbReference>
<dbReference type="CDD" id="cd22419">
    <property type="entry name" value="KH-I_ASCC1"/>
    <property type="match status" value="1"/>
</dbReference>
<dbReference type="GO" id="GO:0003723">
    <property type="term" value="F:RNA binding"/>
    <property type="evidence" value="ECO:0007669"/>
    <property type="project" value="UniProtKB-UniRule"/>
</dbReference>
<comment type="caution">
    <text evidence="3">The sequence shown here is derived from an EMBL/GenBank/DDBJ whole genome shotgun (WGS) entry which is preliminary data.</text>
</comment>
<accession>A0A2G8KU03</accession>
<dbReference type="SMART" id="SM00322">
    <property type="entry name" value="KH"/>
    <property type="match status" value="1"/>
</dbReference>
<dbReference type="AlphaFoldDB" id="A0A2G8KU03"/>
<evidence type="ECO:0000256" key="1">
    <source>
        <dbReference type="PROSITE-ProRule" id="PRU00117"/>
    </source>
</evidence>
<dbReference type="PANTHER" id="PTHR13360:SF1">
    <property type="entry name" value="ACTIVATING SIGNAL COINTEGRATOR 1 COMPLEX SUBUNIT 1"/>
    <property type="match status" value="1"/>
</dbReference>
<dbReference type="GO" id="GO:0005634">
    <property type="term" value="C:nucleus"/>
    <property type="evidence" value="ECO:0007669"/>
    <property type="project" value="TreeGrafter"/>
</dbReference>
<sequence>MDVLKPTTIQIGGRCYRRNATNPPPGWKFSEHVQPYQEDEEIFTSQDNEGDDSEFIDVQETDKGFSLSMEVPSAFYGRIIGKGGETRRRIEDETQCKINIPNRGSRSEVVMIHGSNRNGVISAKTRIDLLVEEARQKQPFTHFLSLPLNTESLQGSFEEFREDVLRQCHGTVDLSEAIFQKPCKLHLTITTLVLLSKMEVMKAKELLQICQKEVVEPILQGERLDVDVRGLECMNDEPGKVRVLYAKVEPRNKTNKLQLIADGLMERFRAAGLARVDYDRVKIHATLMNCAFWKDFDGQGRTSEVTSYFDSRPIMEKFGDYMFGSHTIDSVHISERSSYDANGFYLSAGVINF</sequence>
<dbReference type="InterPro" id="IPR036612">
    <property type="entry name" value="KH_dom_type_1_sf"/>
</dbReference>